<dbReference type="GO" id="GO:0016787">
    <property type="term" value="F:hydrolase activity"/>
    <property type="evidence" value="ECO:0007669"/>
    <property type="project" value="UniProtKB-KW"/>
</dbReference>
<evidence type="ECO:0000313" key="2">
    <source>
        <dbReference type="Proteomes" id="UP000027142"/>
    </source>
</evidence>
<dbReference type="eggNOG" id="COG1443">
    <property type="taxonomic scope" value="Bacteria"/>
</dbReference>
<dbReference type="InterPro" id="IPR015797">
    <property type="entry name" value="NUDIX_hydrolase-like_dom_sf"/>
</dbReference>
<dbReference type="KEGG" id="ble:BleG1_3871"/>
<dbReference type="AlphaFoldDB" id="A0A060M787"/>
<organism evidence="1 2">
    <name type="scientific">Shouchella lehensis G1</name>
    <dbReference type="NCBI Taxonomy" id="1246626"/>
    <lineage>
        <taxon>Bacteria</taxon>
        <taxon>Bacillati</taxon>
        <taxon>Bacillota</taxon>
        <taxon>Bacilli</taxon>
        <taxon>Bacillales</taxon>
        <taxon>Bacillaceae</taxon>
        <taxon>Shouchella</taxon>
    </lineage>
</organism>
<dbReference type="OrthoDB" id="9780586at2"/>
<sequence length="209" mass="24016">MNNEKILYFTHAKKPLGSTHREQIHQNGLWHETFHLWMINDKIQEPLIYLQLRSPTKKDFPNLFDITAAGHLISTETTLDGLREVEEELGVTLSSEDIYFIGQFLDKIHTESFLDNEIASSYVHFTSKLIESFTLQKEEVAGMVAVPFYQFKKVCFGLSNSMVASGYKEEGNQRIALELEITLNDLVPHSLSYLKQTVIALEDQLQRHA</sequence>
<dbReference type="HOGENOM" id="CLU_060552_1_0_9"/>
<dbReference type="SUPFAM" id="SSF55811">
    <property type="entry name" value="Nudix"/>
    <property type="match status" value="1"/>
</dbReference>
<dbReference type="RefSeq" id="WP_038484442.1">
    <property type="nucleotide sequence ID" value="NZ_CP003923.1"/>
</dbReference>
<accession>A0A060M787</accession>
<gene>
    <name evidence="1" type="ORF">BleG1_3871</name>
</gene>
<dbReference type="PANTHER" id="PTHR10885:SF0">
    <property type="entry name" value="ISOPENTENYL-DIPHOSPHATE DELTA-ISOMERASE"/>
    <property type="match status" value="1"/>
</dbReference>
<dbReference type="PANTHER" id="PTHR10885">
    <property type="entry name" value="ISOPENTENYL-DIPHOSPHATE DELTA-ISOMERASE"/>
    <property type="match status" value="1"/>
</dbReference>
<dbReference type="EMBL" id="CP003923">
    <property type="protein sequence ID" value="AIC96418.1"/>
    <property type="molecule type" value="Genomic_DNA"/>
</dbReference>
<dbReference type="Gene3D" id="3.90.79.10">
    <property type="entry name" value="Nucleoside Triphosphate Pyrophosphohydrolase"/>
    <property type="match status" value="1"/>
</dbReference>
<keyword evidence="2" id="KW-1185">Reference proteome</keyword>
<dbReference type="CDD" id="cd04692">
    <property type="entry name" value="NUDIX_Hydrolase"/>
    <property type="match status" value="1"/>
</dbReference>
<evidence type="ECO:0000313" key="1">
    <source>
        <dbReference type="EMBL" id="AIC96418.1"/>
    </source>
</evidence>
<protein>
    <submittedName>
        <fullName evidence="1">Nudix hydrolase</fullName>
    </submittedName>
</protein>
<keyword evidence="1" id="KW-0378">Hydrolase</keyword>
<name>A0A060M787_9BACI</name>
<dbReference type="Proteomes" id="UP000027142">
    <property type="component" value="Chromosome"/>
</dbReference>
<dbReference type="PATRIC" id="fig|1246626.3.peg.3868"/>
<dbReference type="STRING" id="1246626.BleG1_3871"/>
<proteinExistence type="predicted"/>
<reference evidence="1 2" key="1">
    <citation type="journal article" date="2014" name="Gene">
        <title>A comparative genomic analysis of the alkalitolerant soil bacterium Bacillus lehensis G1.</title>
        <authorList>
            <person name="Noor Y.M."/>
            <person name="Samsulrizal N.H."/>
            <person name="Jema'on N.A."/>
            <person name="Low K.O."/>
            <person name="Ramli A.N."/>
            <person name="Alias N.I."/>
            <person name="Damis S.I."/>
            <person name="Fuzi S.F."/>
            <person name="Isa M.N."/>
            <person name="Murad A.M."/>
            <person name="Raih M.F."/>
            <person name="Bakar F.D."/>
            <person name="Najimudin N."/>
            <person name="Mahadi N.M."/>
            <person name="Illias R.M."/>
        </authorList>
    </citation>
    <scope>NUCLEOTIDE SEQUENCE [LARGE SCALE GENOMIC DNA]</scope>
    <source>
        <strain evidence="1 2">G1</strain>
    </source>
</reference>